<sequence>MVEYSVQHVLDSSGFTSYQKWHLMFTQYASMVCGMHTFVMVFLVLEPLVVCRNPDSPLCETELNLHQYCSATIEEKKQYAIVSITQLSEFFGFDCSTYWNISLIGVTYFIGSSFGTLFLGGLADKFGRKFVFLWSNIFLVVLSLASVFPTNFWAFLPFRLAHGAMSGALFLTGFIYETELLPTYMNSVVGCLNQAAFAVGYMFLALGAYLWPAWSDVCLIPALFSLPLIPWTIFRAEESPQWHASKNDVDGARNALKNVIAGSPFVTQLNEGRIVPQWTGAGKAPFYIVCSTKALFLTFLRMSLLWIFTTCCYYGLSTSAEYIGGSVYVNTAVLAFMEIPAQFLAEWASQAKGHKNAVTLLMLAASFSCCGFLTPFSFLAKGSVLAAQLCATAGFTVIYIYAAEVYPTEARSICIGATSSFGRIGAMSSMSIRRAGLINANIPVMCWGLCGLGSSVVAYNLPDTTGMKPPETVEEFCHRFGGAAAEEANEEQTKLTV</sequence>
<feature type="transmembrane region" description="Helical" evidence="5">
    <location>
        <begin position="131"/>
        <end position="148"/>
    </location>
</feature>
<dbReference type="PROSITE" id="PS50850">
    <property type="entry name" value="MFS"/>
    <property type="match status" value="1"/>
</dbReference>
<dbReference type="VEuPathDB" id="TriTrypDB:BSAL_90270"/>
<name>A0A0S4JBY9_BODSA</name>
<gene>
    <name evidence="7" type="ORF">BSAL_90270</name>
</gene>
<evidence type="ECO:0000259" key="6">
    <source>
        <dbReference type="PROSITE" id="PS50850"/>
    </source>
</evidence>
<evidence type="ECO:0000256" key="3">
    <source>
        <dbReference type="ARBA" id="ARBA00022989"/>
    </source>
</evidence>
<feature type="transmembrane region" description="Helical" evidence="5">
    <location>
        <begin position="188"/>
        <end position="211"/>
    </location>
</feature>
<dbReference type="SUPFAM" id="SSF103473">
    <property type="entry name" value="MFS general substrate transporter"/>
    <property type="match status" value="1"/>
</dbReference>
<keyword evidence="2 5" id="KW-0812">Transmembrane</keyword>
<comment type="subcellular location">
    <subcellularLocation>
        <location evidence="1">Membrane</location>
        <topology evidence="1">Multi-pass membrane protein</topology>
    </subcellularLocation>
</comment>
<dbReference type="InterPro" id="IPR020846">
    <property type="entry name" value="MFS_dom"/>
</dbReference>
<keyword evidence="4 5" id="KW-0472">Membrane</keyword>
<feature type="transmembrane region" description="Helical" evidence="5">
    <location>
        <begin position="322"/>
        <end position="345"/>
    </location>
</feature>
<feature type="transmembrane region" description="Helical" evidence="5">
    <location>
        <begin position="294"/>
        <end position="316"/>
    </location>
</feature>
<evidence type="ECO:0000256" key="2">
    <source>
        <dbReference type="ARBA" id="ARBA00022692"/>
    </source>
</evidence>
<feature type="transmembrane region" description="Helical" evidence="5">
    <location>
        <begin position="98"/>
        <end position="119"/>
    </location>
</feature>
<dbReference type="PROSITE" id="PS00216">
    <property type="entry name" value="SUGAR_TRANSPORT_1"/>
    <property type="match status" value="1"/>
</dbReference>
<dbReference type="InterPro" id="IPR011701">
    <property type="entry name" value="MFS"/>
</dbReference>
<dbReference type="PANTHER" id="PTHR24064">
    <property type="entry name" value="SOLUTE CARRIER FAMILY 22 MEMBER"/>
    <property type="match status" value="1"/>
</dbReference>
<protein>
    <submittedName>
        <fullName evidence="7">MFS transporter, putative</fullName>
    </submittedName>
</protein>
<dbReference type="InterPro" id="IPR005829">
    <property type="entry name" value="Sugar_transporter_CS"/>
</dbReference>
<keyword evidence="3 5" id="KW-1133">Transmembrane helix</keyword>
<feature type="transmembrane region" description="Helical" evidence="5">
    <location>
        <begin position="384"/>
        <end position="402"/>
    </location>
</feature>
<evidence type="ECO:0000256" key="5">
    <source>
        <dbReference type="SAM" id="Phobius"/>
    </source>
</evidence>
<reference evidence="8" key="1">
    <citation type="submission" date="2015-09" db="EMBL/GenBank/DDBJ databases">
        <authorList>
            <consortium name="Pathogen Informatics"/>
        </authorList>
    </citation>
    <scope>NUCLEOTIDE SEQUENCE [LARGE SCALE GENOMIC DNA]</scope>
    <source>
        <strain evidence="8">Lake Konstanz</strain>
    </source>
</reference>
<evidence type="ECO:0000313" key="7">
    <source>
        <dbReference type="EMBL" id="CUG85629.1"/>
    </source>
</evidence>
<keyword evidence="8" id="KW-1185">Reference proteome</keyword>
<dbReference type="OrthoDB" id="5141738at2759"/>
<feature type="domain" description="Major facilitator superfamily (MFS) profile" evidence="6">
    <location>
        <begin position="22"/>
        <end position="465"/>
    </location>
</feature>
<feature type="transmembrane region" description="Helical" evidence="5">
    <location>
        <begin position="154"/>
        <end position="176"/>
    </location>
</feature>
<evidence type="ECO:0000256" key="1">
    <source>
        <dbReference type="ARBA" id="ARBA00004141"/>
    </source>
</evidence>
<dbReference type="EMBL" id="CYKH01001178">
    <property type="protein sequence ID" value="CUG85629.1"/>
    <property type="molecule type" value="Genomic_DNA"/>
</dbReference>
<dbReference type="Gene3D" id="1.20.1250.20">
    <property type="entry name" value="MFS general substrate transporter like domains"/>
    <property type="match status" value="1"/>
</dbReference>
<dbReference type="InterPro" id="IPR036259">
    <property type="entry name" value="MFS_trans_sf"/>
</dbReference>
<feature type="transmembrane region" description="Helical" evidence="5">
    <location>
        <begin position="357"/>
        <end position="378"/>
    </location>
</feature>
<dbReference type="OMA" id="RIIYCTL"/>
<evidence type="ECO:0000256" key="4">
    <source>
        <dbReference type="ARBA" id="ARBA00023136"/>
    </source>
</evidence>
<feature type="transmembrane region" description="Helical" evidence="5">
    <location>
        <begin position="21"/>
        <end position="45"/>
    </location>
</feature>
<dbReference type="Pfam" id="PF07690">
    <property type="entry name" value="MFS_1"/>
    <property type="match status" value="1"/>
</dbReference>
<dbReference type="AlphaFoldDB" id="A0A0S4JBY9"/>
<dbReference type="GO" id="GO:0022857">
    <property type="term" value="F:transmembrane transporter activity"/>
    <property type="evidence" value="ECO:0007669"/>
    <property type="project" value="InterPro"/>
</dbReference>
<proteinExistence type="predicted"/>
<accession>A0A0S4JBY9</accession>
<feature type="transmembrane region" description="Helical" evidence="5">
    <location>
        <begin position="437"/>
        <end position="459"/>
    </location>
</feature>
<dbReference type="Proteomes" id="UP000051952">
    <property type="component" value="Unassembled WGS sequence"/>
</dbReference>
<evidence type="ECO:0000313" key="8">
    <source>
        <dbReference type="Proteomes" id="UP000051952"/>
    </source>
</evidence>
<organism evidence="7 8">
    <name type="scientific">Bodo saltans</name>
    <name type="common">Flagellated protozoan</name>
    <dbReference type="NCBI Taxonomy" id="75058"/>
    <lineage>
        <taxon>Eukaryota</taxon>
        <taxon>Discoba</taxon>
        <taxon>Euglenozoa</taxon>
        <taxon>Kinetoplastea</taxon>
        <taxon>Metakinetoplastina</taxon>
        <taxon>Eubodonida</taxon>
        <taxon>Bodonidae</taxon>
        <taxon>Bodo</taxon>
    </lineage>
</organism>
<dbReference type="GO" id="GO:0016020">
    <property type="term" value="C:membrane"/>
    <property type="evidence" value="ECO:0007669"/>
    <property type="project" value="UniProtKB-SubCell"/>
</dbReference>